<dbReference type="AlphaFoldDB" id="M3JSE6"/>
<organism evidence="2 3">
    <name type="scientific">Candida maltosa (strain Xu316)</name>
    <name type="common">Yeast</name>
    <dbReference type="NCBI Taxonomy" id="1245528"/>
    <lineage>
        <taxon>Eukaryota</taxon>
        <taxon>Fungi</taxon>
        <taxon>Dikarya</taxon>
        <taxon>Ascomycota</taxon>
        <taxon>Saccharomycotina</taxon>
        <taxon>Pichiomycetes</taxon>
        <taxon>Debaryomycetaceae</taxon>
        <taxon>Candida/Lodderomyces clade</taxon>
        <taxon>Candida</taxon>
    </lineage>
</organism>
<accession>M3JSE6</accession>
<dbReference type="EMBL" id="AOGT01002350">
    <property type="protein sequence ID" value="EMG45720.1"/>
    <property type="molecule type" value="Genomic_DNA"/>
</dbReference>
<gene>
    <name evidence="2" type="ORF">G210_4081</name>
</gene>
<keyword evidence="3" id="KW-1185">Reference proteome</keyword>
<feature type="compositionally biased region" description="Acidic residues" evidence="1">
    <location>
        <begin position="94"/>
        <end position="119"/>
    </location>
</feature>
<feature type="compositionally biased region" description="Low complexity" evidence="1">
    <location>
        <begin position="143"/>
        <end position="154"/>
    </location>
</feature>
<reference evidence="2 3" key="1">
    <citation type="submission" date="2013-02" db="EMBL/GenBank/DDBJ databases">
        <title>Genome sequence of Candida maltosa Xu316, a potential industrial strain for xylitol and ethanol production.</title>
        <authorList>
            <person name="Yu J."/>
            <person name="Wang Q."/>
            <person name="Geng X."/>
            <person name="Bao W."/>
            <person name="He P."/>
            <person name="Cai J."/>
        </authorList>
    </citation>
    <scope>NUCLEOTIDE SEQUENCE [LARGE SCALE GENOMIC DNA]</scope>
    <source>
        <strain evidence="3">Xu316</strain>
    </source>
</reference>
<dbReference type="OMA" id="IIEPAYE"/>
<evidence type="ECO:0000313" key="3">
    <source>
        <dbReference type="Proteomes" id="UP000011777"/>
    </source>
</evidence>
<dbReference type="eggNOG" id="ENOG502SXTV">
    <property type="taxonomic scope" value="Eukaryota"/>
</dbReference>
<name>M3JSE6_CANMX</name>
<dbReference type="OrthoDB" id="4079690at2759"/>
<dbReference type="Proteomes" id="UP000011777">
    <property type="component" value="Unassembled WGS sequence"/>
</dbReference>
<dbReference type="HOGENOM" id="CLU_111194_0_0_1"/>
<feature type="compositionally biased region" description="Basic and acidic residues" evidence="1">
    <location>
        <begin position="120"/>
        <end position="138"/>
    </location>
</feature>
<evidence type="ECO:0000313" key="2">
    <source>
        <dbReference type="EMBL" id="EMG45720.1"/>
    </source>
</evidence>
<sequence length="216" mass="24827">MPPKKKSDNFFTILKLKRGTVSYILTIGAATTVQDLKSQLASIINHSGGLKLKVKSEDVEEEQQEEESEGEDIEIDHDDDDDLEDIEIPKSEFIEEEEEKEEEQKEEEQDEQEKEEVEVKEEPKQPEIKPEVKTERKVAKPKTITTTTTTTTTTVNPNGIRIAIPQDKSSPYDNKWKEISVDDHLEDLGLKDYDILSFAYGEHDQFEIIEPAYEEN</sequence>
<feature type="compositionally biased region" description="Acidic residues" evidence="1">
    <location>
        <begin position="58"/>
        <end position="86"/>
    </location>
</feature>
<proteinExistence type="predicted"/>
<protein>
    <submittedName>
        <fullName evidence="2">Vacuolar protein sorting-associated protein, putative</fullName>
    </submittedName>
</protein>
<evidence type="ECO:0000256" key="1">
    <source>
        <dbReference type="SAM" id="MobiDB-lite"/>
    </source>
</evidence>
<feature type="region of interest" description="Disordered" evidence="1">
    <location>
        <begin position="47"/>
        <end position="156"/>
    </location>
</feature>
<comment type="caution">
    <text evidence="2">The sequence shown here is derived from an EMBL/GenBank/DDBJ whole genome shotgun (WGS) entry which is preliminary data.</text>
</comment>